<dbReference type="GO" id="GO:0003677">
    <property type="term" value="F:DNA binding"/>
    <property type="evidence" value="ECO:0007669"/>
    <property type="project" value="UniProtKB-KW"/>
</dbReference>
<evidence type="ECO:0000256" key="3">
    <source>
        <dbReference type="ARBA" id="ARBA00023163"/>
    </source>
</evidence>
<dbReference type="GO" id="GO:0006355">
    <property type="term" value="P:regulation of DNA-templated transcription"/>
    <property type="evidence" value="ECO:0007669"/>
    <property type="project" value="InterPro"/>
</dbReference>
<keyword evidence="4" id="KW-0812">Transmembrane</keyword>
<evidence type="ECO:0000256" key="2">
    <source>
        <dbReference type="ARBA" id="ARBA00023125"/>
    </source>
</evidence>
<keyword evidence="1" id="KW-0805">Transcription regulation</keyword>
<comment type="caution">
    <text evidence="6">The sequence shown here is derived from an EMBL/GenBank/DDBJ whole genome shotgun (WGS) entry which is preliminary data.</text>
</comment>
<dbReference type="Gene3D" id="1.10.10.10">
    <property type="entry name" value="Winged helix-like DNA-binding domain superfamily/Winged helix DNA-binding domain"/>
    <property type="match status" value="1"/>
</dbReference>
<dbReference type="InterPro" id="IPR039420">
    <property type="entry name" value="WalR-like"/>
</dbReference>
<organism evidence="6 7">
    <name type="scientific">Candidatus Aveggerthella stercoripullorum</name>
    <dbReference type="NCBI Taxonomy" id="2840688"/>
    <lineage>
        <taxon>Bacteria</taxon>
        <taxon>Bacillati</taxon>
        <taxon>Actinomycetota</taxon>
        <taxon>Coriobacteriia</taxon>
        <taxon>Eggerthellales</taxon>
        <taxon>Eggerthellaceae</taxon>
        <taxon>Eggerthellaceae incertae sedis</taxon>
        <taxon>Candidatus Aveggerthella</taxon>
    </lineage>
</organism>
<evidence type="ECO:0000259" key="5">
    <source>
        <dbReference type="PROSITE" id="PS50043"/>
    </source>
</evidence>
<keyword evidence="4" id="KW-0472">Membrane</keyword>
<dbReference type="PROSITE" id="PS50043">
    <property type="entry name" value="HTH_LUXR_2"/>
    <property type="match status" value="1"/>
</dbReference>
<dbReference type="Pfam" id="PF00196">
    <property type="entry name" value="GerE"/>
    <property type="match status" value="1"/>
</dbReference>
<dbReference type="InterPro" id="IPR036388">
    <property type="entry name" value="WH-like_DNA-bd_sf"/>
</dbReference>
<evidence type="ECO:0000313" key="7">
    <source>
        <dbReference type="Proteomes" id="UP000824261"/>
    </source>
</evidence>
<dbReference type="SUPFAM" id="SSF46894">
    <property type="entry name" value="C-terminal effector domain of the bipartite response regulators"/>
    <property type="match status" value="1"/>
</dbReference>
<dbReference type="CDD" id="cd06170">
    <property type="entry name" value="LuxR_C_like"/>
    <property type="match status" value="1"/>
</dbReference>
<dbReference type="PANTHER" id="PTHR43214:SF41">
    <property type="entry name" value="NITRATE_NITRITE RESPONSE REGULATOR PROTEIN NARP"/>
    <property type="match status" value="1"/>
</dbReference>
<proteinExistence type="predicted"/>
<dbReference type="SMART" id="SM00421">
    <property type="entry name" value="HTH_LUXR"/>
    <property type="match status" value="1"/>
</dbReference>
<dbReference type="Proteomes" id="UP000824261">
    <property type="component" value="Unassembled WGS sequence"/>
</dbReference>
<keyword evidence="4" id="KW-1133">Transmembrane helix</keyword>
<feature type="transmembrane region" description="Helical" evidence="4">
    <location>
        <begin position="12"/>
        <end position="36"/>
    </location>
</feature>
<evidence type="ECO:0000256" key="1">
    <source>
        <dbReference type="ARBA" id="ARBA00023015"/>
    </source>
</evidence>
<sequence length="173" mass="19054">MLAYLVFQAEAGALQVFGFGNAALSGGTALASFTIMALDITSGTYDDIMRAALIVLGVIVLVDLMFVFSEKQINELLVPLDQPRKAQDTLGIPERQPKQWVLTCKAIAEAQGLSEREREVFVALARGKTAQEIADRDVLSVYTVRAHIRSIYAKLDVHSKKELVEFVEARLND</sequence>
<feature type="transmembrane region" description="Helical" evidence="4">
    <location>
        <begin position="48"/>
        <end position="68"/>
    </location>
</feature>
<dbReference type="AlphaFoldDB" id="A0A9D1A0C8"/>
<feature type="domain" description="HTH luxR-type" evidence="5">
    <location>
        <begin position="106"/>
        <end position="171"/>
    </location>
</feature>
<keyword evidence="2" id="KW-0238">DNA-binding</keyword>
<accession>A0A9D1A0C8</accession>
<dbReference type="PRINTS" id="PR00038">
    <property type="entry name" value="HTHLUXR"/>
</dbReference>
<dbReference type="EMBL" id="DVGB01000068">
    <property type="protein sequence ID" value="HIR01732.1"/>
    <property type="molecule type" value="Genomic_DNA"/>
</dbReference>
<dbReference type="PANTHER" id="PTHR43214">
    <property type="entry name" value="TWO-COMPONENT RESPONSE REGULATOR"/>
    <property type="match status" value="1"/>
</dbReference>
<name>A0A9D1A0C8_9ACTN</name>
<keyword evidence="3" id="KW-0804">Transcription</keyword>
<dbReference type="InterPro" id="IPR000792">
    <property type="entry name" value="Tscrpt_reg_LuxR_C"/>
</dbReference>
<evidence type="ECO:0000256" key="4">
    <source>
        <dbReference type="SAM" id="Phobius"/>
    </source>
</evidence>
<reference evidence="6" key="2">
    <citation type="journal article" date="2021" name="PeerJ">
        <title>Extensive microbial diversity within the chicken gut microbiome revealed by metagenomics and culture.</title>
        <authorList>
            <person name="Gilroy R."/>
            <person name="Ravi A."/>
            <person name="Getino M."/>
            <person name="Pursley I."/>
            <person name="Horton D.L."/>
            <person name="Alikhan N.F."/>
            <person name="Baker D."/>
            <person name="Gharbi K."/>
            <person name="Hall N."/>
            <person name="Watson M."/>
            <person name="Adriaenssens E.M."/>
            <person name="Foster-Nyarko E."/>
            <person name="Jarju S."/>
            <person name="Secka A."/>
            <person name="Antonio M."/>
            <person name="Oren A."/>
            <person name="Chaudhuri R.R."/>
            <person name="La Ragione R."/>
            <person name="Hildebrand F."/>
            <person name="Pallen M.J."/>
        </authorList>
    </citation>
    <scope>NUCLEOTIDE SEQUENCE</scope>
    <source>
        <strain evidence="6">ChiGjej1B1-2707</strain>
    </source>
</reference>
<reference evidence="6" key="1">
    <citation type="submission" date="2020-10" db="EMBL/GenBank/DDBJ databases">
        <authorList>
            <person name="Gilroy R."/>
        </authorList>
    </citation>
    <scope>NUCLEOTIDE SEQUENCE</scope>
    <source>
        <strain evidence="6">ChiGjej1B1-2707</strain>
    </source>
</reference>
<gene>
    <name evidence="6" type="ORF">IAA69_05655</name>
</gene>
<evidence type="ECO:0000313" key="6">
    <source>
        <dbReference type="EMBL" id="HIR01732.1"/>
    </source>
</evidence>
<dbReference type="InterPro" id="IPR016032">
    <property type="entry name" value="Sig_transdc_resp-reg_C-effctor"/>
</dbReference>
<protein>
    <submittedName>
        <fullName evidence="6">Helix-turn-helix transcriptional regulator</fullName>
    </submittedName>
</protein>